<evidence type="ECO:0000256" key="1">
    <source>
        <dbReference type="SAM" id="SignalP"/>
    </source>
</evidence>
<evidence type="ECO:0000313" key="2">
    <source>
        <dbReference type="EMBL" id="QDU65311.1"/>
    </source>
</evidence>
<sequence length="380" mass="38846" precursor="true">MQSFALAALATSSVGGIATAQMTIGATLGGSGPINNAHNGQIRLQDVVAPLGTTGNSLLFTHQSVLGVDNKWVDGTGGLSASYDYTLLIQIDAPGKCWTLDITNWRKGQFGAYDDGNKGWAHADLGSVTCKVDGVHHPALDLGGGGGQTNTNDKDNDVFMNVDTPKATSSIMGTGSQTISLNYSWSAYVGSTVAFVSGGDEGLILFGLDPTLGGNSEFEHGSNPDPSWGLSTQLTFKAITAPAFLNPCPKNVIACIGAKAVLSAGGIVGDNLTYTWVKVDPFGNVSVVGNQEKLVIVPATVADIGSYTLTISNECGVISACPIFLYVLPCSPFPVWQGAAPFVLSLGPGVSPPVGPAKHGGVLGATLPTAAPLLPSTGPN</sequence>
<evidence type="ECO:0000313" key="3">
    <source>
        <dbReference type="Proteomes" id="UP000316921"/>
    </source>
</evidence>
<dbReference type="InterPro" id="IPR013783">
    <property type="entry name" value="Ig-like_fold"/>
</dbReference>
<dbReference type="RefSeq" id="WP_145061794.1">
    <property type="nucleotide sequence ID" value="NZ_CP036287.1"/>
</dbReference>
<protein>
    <recommendedName>
        <fullName evidence="4">Ig-like domain-containing protein</fullName>
    </recommendedName>
</protein>
<feature type="signal peptide" evidence="1">
    <location>
        <begin position="1"/>
        <end position="20"/>
    </location>
</feature>
<keyword evidence="3" id="KW-1185">Reference proteome</keyword>
<gene>
    <name evidence="2" type="ORF">Pla133_03760</name>
</gene>
<evidence type="ECO:0008006" key="4">
    <source>
        <dbReference type="Google" id="ProtNLM"/>
    </source>
</evidence>
<dbReference type="AlphaFoldDB" id="A0A518BEA9"/>
<dbReference type="Proteomes" id="UP000316921">
    <property type="component" value="Chromosome"/>
</dbReference>
<dbReference type="Gene3D" id="2.60.40.10">
    <property type="entry name" value="Immunoglobulins"/>
    <property type="match status" value="1"/>
</dbReference>
<organism evidence="2 3">
    <name type="scientific">Engelhardtia mirabilis</name>
    <dbReference type="NCBI Taxonomy" id="2528011"/>
    <lineage>
        <taxon>Bacteria</taxon>
        <taxon>Pseudomonadati</taxon>
        <taxon>Planctomycetota</taxon>
        <taxon>Planctomycetia</taxon>
        <taxon>Planctomycetia incertae sedis</taxon>
        <taxon>Engelhardtia</taxon>
    </lineage>
</organism>
<feature type="chain" id="PRO_5021917440" description="Ig-like domain-containing protein" evidence="1">
    <location>
        <begin position="21"/>
        <end position="380"/>
    </location>
</feature>
<reference evidence="2 3" key="1">
    <citation type="submission" date="2019-02" db="EMBL/GenBank/DDBJ databases">
        <title>Deep-cultivation of Planctomycetes and their phenomic and genomic characterization uncovers novel biology.</title>
        <authorList>
            <person name="Wiegand S."/>
            <person name="Jogler M."/>
            <person name="Boedeker C."/>
            <person name="Pinto D."/>
            <person name="Vollmers J."/>
            <person name="Rivas-Marin E."/>
            <person name="Kohn T."/>
            <person name="Peeters S.H."/>
            <person name="Heuer A."/>
            <person name="Rast P."/>
            <person name="Oberbeckmann S."/>
            <person name="Bunk B."/>
            <person name="Jeske O."/>
            <person name="Meyerdierks A."/>
            <person name="Storesund J.E."/>
            <person name="Kallscheuer N."/>
            <person name="Luecker S."/>
            <person name="Lage O.M."/>
            <person name="Pohl T."/>
            <person name="Merkel B.J."/>
            <person name="Hornburger P."/>
            <person name="Mueller R.-W."/>
            <person name="Bruemmer F."/>
            <person name="Labrenz M."/>
            <person name="Spormann A.M."/>
            <person name="Op den Camp H."/>
            <person name="Overmann J."/>
            <person name="Amann R."/>
            <person name="Jetten M.S.M."/>
            <person name="Mascher T."/>
            <person name="Medema M.H."/>
            <person name="Devos D.P."/>
            <person name="Kaster A.-K."/>
            <person name="Ovreas L."/>
            <person name="Rohde M."/>
            <person name="Galperin M.Y."/>
            <person name="Jogler C."/>
        </authorList>
    </citation>
    <scope>NUCLEOTIDE SEQUENCE [LARGE SCALE GENOMIC DNA]</scope>
    <source>
        <strain evidence="2 3">Pla133</strain>
    </source>
</reference>
<dbReference type="SUPFAM" id="SSF48726">
    <property type="entry name" value="Immunoglobulin"/>
    <property type="match status" value="1"/>
</dbReference>
<dbReference type="EMBL" id="CP036287">
    <property type="protein sequence ID" value="QDU65311.1"/>
    <property type="molecule type" value="Genomic_DNA"/>
</dbReference>
<accession>A0A518BEA9</accession>
<dbReference type="KEGG" id="pbap:Pla133_03760"/>
<dbReference type="InterPro" id="IPR036179">
    <property type="entry name" value="Ig-like_dom_sf"/>
</dbReference>
<proteinExistence type="predicted"/>
<keyword evidence="1" id="KW-0732">Signal</keyword>
<name>A0A518BEA9_9BACT</name>